<keyword evidence="4" id="KW-1185">Reference proteome</keyword>
<dbReference type="OrthoDB" id="10650158at2759"/>
<protein>
    <submittedName>
        <fullName evidence="3">Uncharacterized protein</fullName>
    </submittedName>
</protein>
<evidence type="ECO:0000256" key="1">
    <source>
        <dbReference type="SAM" id="MobiDB-lite"/>
    </source>
</evidence>
<evidence type="ECO:0000313" key="3">
    <source>
        <dbReference type="EMBL" id="PHH70904.1"/>
    </source>
</evidence>
<proteinExistence type="predicted"/>
<feature type="transmembrane region" description="Helical" evidence="2">
    <location>
        <begin position="15"/>
        <end position="36"/>
    </location>
</feature>
<organism evidence="3 4">
    <name type="scientific">Ophiocordyceps camponoti-rufipedis</name>
    <dbReference type="NCBI Taxonomy" id="2004952"/>
    <lineage>
        <taxon>Eukaryota</taxon>
        <taxon>Fungi</taxon>
        <taxon>Dikarya</taxon>
        <taxon>Ascomycota</taxon>
        <taxon>Pezizomycotina</taxon>
        <taxon>Sordariomycetes</taxon>
        <taxon>Hypocreomycetidae</taxon>
        <taxon>Hypocreales</taxon>
        <taxon>Ophiocordycipitaceae</taxon>
        <taxon>Ophiocordyceps</taxon>
    </lineage>
</organism>
<keyword evidence="2" id="KW-0812">Transmembrane</keyword>
<gene>
    <name evidence="3" type="ORF">CDD80_5666</name>
</gene>
<dbReference type="AlphaFoldDB" id="A0A2C5YV54"/>
<sequence length="192" mass="20549">MTSMSSNTTGTPTPIAIAVALSITATIALVLALVIWHLRRKRSKLDDNDDDVESPTPLVSPRASLPNDATPLTPPPRLQERKLLVLSPDGAKDTEAARSSDATDLTVSAPTSPRLLHRPFTPTAAGMAMSPGPPPDRALPPTPQRADQVDEAVVRSVPSPAPSPSRPEPGRLGIRSRRWEEGELERVAGTWR</sequence>
<accession>A0A2C5YV54</accession>
<keyword evidence="2" id="KW-0472">Membrane</keyword>
<feature type="compositionally biased region" description="Polar residues" evidence="1">
    <location>
        <begin position="100"/>
        <end position="111"/>
    </location>
</feature>
<feature type="compositionally biased region" description="Basic and acidic residues" evidence="1">
    <location>
        <begin position="177"/>
        <end position="186"/>
    </location>
</feature>
<evidence type="ECO:0000256" key="2">
    <source>
        <dbReference type="SAM" id="Phobius"/>
    </source>
</evidence>
<feature type="compositionally biased region" description="Pro residues" evidence="1">
    <location>
        <begin position="131"/>
        <end position="143"/>
    </location>
</feature>
<evidence type="ECO:0000313" key="4">
    <source>
        <dbReference type="Proteomes" id="UP000226431"/>
    </source>
</evidence>
<dbReference type="STRING" id="2004952.A0A2C5YV54"/>
<keyword evidence="2" id="KW-1133">Transmembrane helix</keyword>
<reference evidence="3 4" key="1">
    <citation type="submission" date="2017-06" db="EMBL/GenBank/DDBJ databases">
        <title>Ant-infecting Ophiocordyceps genomes reveal a high diversity of potential behavioral manipulation genes and a possible major role for enterotoxins.</title>
        <authorList>
            <person name="De Bekker C."/>
            <person name="Evans H.C."/>
            <person name="Brachmann A."/>
            <person name="Hughes D.P."/>
        </authorList>
    </citation>
    <scope>NUCLEOTIDE SEQUENCE [LARGE SCALE GENOMIC DNA]</scope>
    <source>
        <strain evidence="3 4">Map16</strain>
    </source>
</reference>
<dbReference type="Proteomes" id="UP000226431">
    <property type="component" value="Unassembled WGS sequence"/>
</dbReference>
<name>A0A2C5YV54_9HYPO</name>
<dbReference type="EMBL" id="NJES01000574">
    <property type="protein sequence ID" value="PHH70904.1"/>
    <property type="molecule type" value="Genomic_DNA"/>
</dbReference>
<comment type="caution">
    <text evidence="3">The sequence shown here is derived from an EMBL/GenBank/DDBJ whole genome shotgun (WGS) entry which is preliminary data.</text>
</comment>
<feature type="region of interest" description="Disordered" evidence="1">
    <location>
        <begin position="43"/>
        <end position="192"/>
    </location>
</feature>